<name>A0ABT2YL34_9BURK</name>
<dbReference type="EMBL" id="JAJIRN010000010">
    <property type="protein sequence ID" value="MCV2370651.1"/>
    <property type="molecule type" value="Genomic_DNA"/>
</dbReference>
<dbReference type="Proteomes" id="UP001209701">
    <property type="component" value="Unassembled WGS sequence"/>
</dbReference>
<proteinExistence type="predicted"/>
<accession>A0ABT2YL34</accession>
<keyword evidence="4" id="KW-1185">Reference proteome</keyword>
<evidence type="ECO:0000256" key="1">
    <source>
        <dbReference type="SAM" id="SignalP"/>
    </source>
</evidence>
<gene>
    <name evidence="3" type="ORF">LNV07_21410</name>
</gene>
<feature type="domain" description="Ice-binding protein C-terminal" evidence="2">
    <location>
        <begin position="180"/>
        <end position="204"/>
    </location>
</feature>
<dbReference type="Pfam" id="PF07589">
    <property type="entry name" value="PEP-CTERM"/>
    <property type="match status" value="1"/>
</dbReference>
<dbReference type="NCBIfam" id="TIGR02595">
    <property type="entry name" value="PEP_CTERM"/>
    <property type="match status" value="1"/>
</dbReference>
<dbReference type="RefSeq" id="WP_263573242.1">
    <property type="nucleotide sequence ID" value="NZ_JAJIRN010000010.1"/>
</dbReference>
<protein>
    <submittedName>
        <fullName evidence="3">NF038129 family PEP-CTERM protein</fullName>
    </submittedName>
</protein>
<evidence type="ECO:0000313" key="4">
    <source>
        <dbReference type="Proteomes" id="UP001209701"/>
    </source>
</evidence>
<dbReference type="InterPro" id="IPR013424">
    <property type="entry name" value="Ice-binding_C"/>
</dbReference>
<comment type="caution">
    <text evidence="3">The sequence shown here is derived from an EMBL/GenBank/DDBJ whole genome shotgun (WGS) entry which is preliminary data.</text>
</comment>
<organism evidence="3 4">
    <name type="scientific">Roseateles oligotrophus</name>
    <dbReference type="NCBI Taxonomy" id="1769250"/>
    <lineage>
        <taxon>Bacteria</taxon>
        <taxon>Pseudomonadati</taxon>
        <taxon>Pseudomonadota</taxon>
        <taxon>Betaproteobacteria</taxon>
        <taxon>Burkholderiales</taxon>
        <taxon>Sphaerotilaceae</taxon>
        <taxon>Roseateles</taxon>
    </lineage>
</organism>
<reference evidence="3 4" key="1">
    <citation type="submission" date="2021-11" db="EMBL/GenBank/DDBJ databases">
        <authorList>
            <person name="Liang Q."/>
            <person name="Mou H."/>
            <person name="Liu Z."/>
        </authorList>
    </citation>
    <scope>NUCLEOTIDE SEQUENCE [LARGE SCALE GENOMIC DNA]</scope>
    <source>
        <strain evidence="3 4">CHU3</strain>
    </source>
</reference>
<feature type="signal peptide" evidence="1">
    <location>
        <begin position="1"/>
        <end position="29"/>
    </location>
</feature>
<dbReference type="NCBIfam" id="NF038129">
    <property type="entry name" value="PEP_NF038129"/>
    <property type="match status" value="1"/>
</dbReference>
<evidence type="ECO:0000259" key="2">
    <source>
        <dbReference type="Pfam" id="PF07589"/>
    </source>
</evidence>
<evidence type="ECO:0000313" key="3">
    <source>
        <dbReference type="EMBL" id="MCV2370651.1"/>
    </source>
</evidence>
<keyword evidence="1" id="KW-0732">Signal</keyword>
<sequence>MNISNLSQSHFARSLLALALAASAGLAQAETFHAEINTAAFAGNSGWLDIQFNPGSLPAVGATVTLSHFTGSFGAAQALEGDVTGSLASGFVLGNTSSFNDLFQAVNMGGKFGFDISFGGDFVNTAGAVGTTFSVGLLGSDQASYLGNPDGALFKIELMPMNLSISPEILNNSISSVTAAVPEPASYALLLGGLTMLGAFARRRQAR</sequence>
<feature type="chain" id="PRO_5047411589" evidence="1">
    <location>
        <begin position="30"/>
        <end position="207"/>
    </location>
</feature>